<feature type="compositionally biased region" description="Basic and acidic residues" evidence="1">
    <location>
        <begin position="1"/>
        <end position="37"/>
    </location>
</feature>
<accession>A0A4V2URQ2</accession>
<keyword evidence="3" id="KW-1185">Reference proteome</keyword>
<protein>
    <submittedName>
        <fullName evidence="2">Uncharacterized protein</fullName>
    </submittedName>
</protein>
<sequence length="70" mass="8145">MSVEKMKRAKRKAADVRKTEMKDMSKNTDKNAREWMKRPAYQKSRLSSAAKALIRAQAEQIFRKEDDAGE</sequence>
<evidence type="ECO:0000313" key="3">
    <source>
        <dbReference type="Proteomes" id="UP000295726"/>
    </source>
</evidence>
<evidence type="ECO:0000256" key="1">
    <source>
        <dbReference type="SAM" id="MobiDB-lite"/>
    </source>
</evidence>
<gene>
    <name evidence="2" type="ORF">EDD59_11147</name>
</gene>
<dbReference type="EMBL" id="SLZZ01000011">
    <property type="protein sequence ID" value="TCS78522.1"/>
    <property type="molecule type" value="Genomic_DNA"/>
</dbReference>
<evidence type="ECO:0000313" key="2">
    <source>
        <dbReference type="EMBL" id="TCS78522.1"/>
    </source>
</evidence>
<comment type="caution">
    <text evidence="2">The sequence shown here is derived from an EMBL/GenBank/DDBJ whole genome shotgun (WGS) entry which is preliminary data.</text>
</comment>
<dbReference type="RefSeq" id="WP_132381161.1">
    <property type="nucleotide sequence ID" value="NZ_SLZZ01000011.1"/>
</dbReference>
<organism evidence="2 3">
    <name type="scientific">Muricomes intestini</name>
    <dbReference type="NCBI Taxonomy" id="1796634"/>
    <lineage>
        <taxon>Bacteria</taxon>
        <taxon>Bacillati</taxon>
        <taxon>Bacillota</taxon>
        <taxon>Clostridia</taxon>
        <taxon>Lachnospirales</taxon>
        <taxon>Lachnospiraceae</taxon>
        <taxon>Muricomes</taxon>
    </lineage>
</organism>
<proteinExistence type="predicted"/>
<dbReference type="AlphaFoldDB" id="A0A4V2URQ2"/>
<dbReference type="Proteomes" id="UP000295726">
    <property type="component" value="Unassembled WGS sequence"/>
</dbReference>
<name>A0A4V2URQ2_9FIRM</name>
<reference evidence="2 3" key="1">
    <citation type="submission" date="2019-03" db="EMBL/GenBank/DDBJ databases">
        <title>Genomic Encyclopedia of Type Strains, Phase IV (KMG-IV): sequencing the most valuable type-strain genomes for metagenomic binning, comparative biology and taxonomic classification.</title>
        <authorList>
            <person name="Goeker M."/>
        </authorList>
    </citation>
    <scope>NUCLEOTIDE SEQUENCE [LARGE SCALE GENOMIC DNA]</scope>
    <source>
        <strain evidence="2 3">DSM 29489</strain>
    </source>
</reference>
<feature type="region of interest" description="Disordered" evidence="1">
    <location>
        <begin position="1"/>
        <end position="41"/>
    </location>
</feature>